<protein>
    <submittedName>
        <fullName evidence="1">Uncharacterized protein</fullName>
    </submittedName>
</protein>
<dbReference type="Proteomes" id="UP000050525">
    <property type="component" value="Unassembled WGS sequence"/>
</dbReference>
<organism evidence="1 2">
    <name type="scientific">Alligator mississippiensis</name>
    <name type="common">American alligator</name>
    <dbReference type="NCBI Taxonomy" id="8496"/>
    <lineage>
        <taxon>Eukaryota</taxon>
        <taxon>Metazoa</taxon>
        <taxon>Chordata</taxon>
        <taxon>Craniata</taxon>
        <taxon>Vertebrata</taxon>
        <taxon>Euteleostomi</taxon>
        <taxon>Archelosauria</taxon>
        <taxon>Archosauria</taxon>
        <taxon>Crocodylia</taxon>
        <taxon>Alligatoridae</taxon>
        <taxon>Alligatorinae</taxon>
        <taxon>Alligator</taxon>
    </lineage>
</organism>
<gene>
    <name evidence="1" type="ORF">Y1Q_0023034</name>
</gene>
<accession>A0A151P7I7</accession>
<keyword evidence="2" id="KW-1185">Reference proteome</keyword>
<proteinExistence type="predicted"/>
<evidence type="ECO:0000313" key="2">
    <source>
        <dbReference type="Proteomes" id="UP000050525"/>
    </source>
</evidence>
<sequence>MGREGQAGALVPPLPTLAREWGHQRVNGGIAFIEMFRFTTWVIMFISQVPGSGWLGVFIADTNITVFSGGLHNNTKNLSQRLLKWELFTANLREG</sequence>
<comment type="caution">
    <text evidence="1">The sequence shown here is derived from an EMBL/GenBank/DDBJ whole genome shotgun (WGS) entry which is preliminary data.</text>
</comment>
<name>A0A151P7I7_ALLMI</name>
<dbReference type="EMBL" id="AKHW03000640">
    <property type="protein sequence ID" value="KYO44983.1"/>
    <property type="molecule type" value="Genomic_DNA"/>
</dbReference>
<evidence type="ECO:0000313" key="1">
    <source>
        <dbReference type="EMBL" id="KYO44983.1"/>
    </source>
</evidence>
<reference evidence="1 2" key="1">
    <citation type="journal article" date="2012" name="Genome Biol.">
        <title>Sequencing three crocodilian genomes to illuminate the evolution of archosaurs and amniotes.</title>
        <authorList>
            <person name="St John J.A."/>
            <person name="Braun E.L."/>
            <person name="Isberg S.R."/>
            <person name="Miles L.G."/>
            <person name="Chong A.Y."/>
            <person name="Gongora J."/>
            <person name="Dalzell P."/>
            <person name="Moran C."/>
            <person name="Bed'hom B."/>
            <person name="Abzhanov A."/>
            <person name="Burgess S.C."/>
            <person name="Cooksey A.M."/>
            <person name="Castoe T.A."/>
            <person name="Crawford N.G."/>
            <person name="Densmore L.D."/>
            <person name="Drew J.C."/>
            <person name="Edwards S.V."/>
            <person name="Faircloth B.C."/>
            <person name="Fujita M.K."/>
            <person name="Greenwold M.J."/>
            <person name="Hoffmann F.G."/>
            <person name="Howard J.M."/>
            <person name="Iguchi T."/>
            <person name="Janes D.E."/>
            <person name="Khan S.Y."/>
            <person name="Kohno S."/>
            <person name="de Koning A.J."/>
            <person name="Lance S.L."/>
            <person name="McCarthy F.M."/>
            <person name="McCormack J.E."/>
            <person name="Merchant M.E."/>
            <person name="Peterson D.G."/>
            <person name="Pollock D.D."/>
            <person name="Pourmand N."/>
            <person name="Raney B.J."/>
            <person name="Roessler K.A."/>
            <person name="Sanford J.R."/>
            <person name="Sawyer R.H."/>
            <person name="Schmidt C.J."/>
            <person name="Triplett E.W."/>
            <person name="Tuberville T.D."/>
            <person name="Venegas-Anaya M."/>
            <person name="Howard J.T."/>
            <person name="Jarvis E.D."/>
            <person name="Guillette L.J.Jr."/>
            <person name="Glenn T.C."/>
            <person name="Green R.E."/>
            <person name="Ray D.A."/>
        </authorList>
    </citation>
    <scope>NUCLEOTIDE SEQUENCE [LARGE SCALE GENOMIC DNA]</scope>
    <source>
        <strain evidence="1">KSC_2009_1</strain>
    </source>
</reference>
<dbReference type="AlphaFoldDB" id="A0A151P7I7"/>